<evidence type="ECO:0000313" key="3">
    <source>
        <dbReference type="Proteomes" id="UP001290101"/>
    </source>
</evidence>
<feature type="transmembrane region" description="Helical" evidence="1">
    <location>
        <begin position="6"/>
        <end position="27"/>
    </location>
</feature>
<sequence>MQARVMAVHGFVFLGTTIGMPIAGWICDVAGPRAGMATAAVSALAVAAPLPGLRQVPISDVALDTQPPP</sequence>
<keyword evidence="3" id="KW-1185">Reference proteome</keyword>
<protein>
    <recommendedName>
        <fullName evidence="4">MFS transporter</fullName>
    </recommendedName>
</protein>
<keyword evidence="1" id="KW-1133">Transmembrane helix</keyword>
<keyword evidence="1" id="KW-0812">Transmembrane</keyword>
<dbReference type="Proteomes" id="UP001290101">
    <property type="component" value="Unassembled WGS sequence"/>
</dbReference>
<comment type="caution">
    <text evidence="2">The sequence shown here is derived from an EMBL/GenBank/DDBJ whole genome shotgun (WGS) entry which is preliminary data.</text>
</comment>
<reference evidence="2 3" key="1">
    <citation type="submission" date="2023-12" db="EMBL/GenBank/DDBJ databases">
        <title>Micromonospora sp. nov., isolated from Atacama Desert.</title>
        <authorList>
            <person name="Carro L."/>
            <person name="Golinska P."/>
            <person name="Klenk H.-P."/>
            <person name="Goodfellow M."/>
        </authorList>
    </citation>
    <scope>NUCLEOTIDE SEQUENCE [LARGE SCALE GENOMIC DNA]</scope>
    <source>
        <strain evidence="2 3">4G53</strain>
    </source>
</reference>
<organism evidence="2 3">
    <name type="scientific">Micromonospora sicca</name>
    <dbReference type="NCBI Taxonomy" id="2202420"/>
    <lineage>
        <taxon>Bacteria</taxon>
        <taxon>Bacillati</taxon>
        <taxon>Actinomycetota</taxon>
        <taxon>Actinomycetes</taxon>
        <taxon>Micromonosporales</taxon>
        <taxon>Micromonosporaceae</taxon>
        <taxon>Micromonospora</taxon>
    </lineage>
</organism>
<proteinExistence type="predicted"/>
<dbReference type="SUPFAM" id="SSF103473">
    <property type="entry name" value="MFS general substrate transporter"/>
    <property type="match status" value="1"/>
</dbReference>
<accession>A0ABU5JE34</accession>
<keyword evidence="1" id="KW-0472">Membrane</keyword>
<evidence type="ECO:0000256" key="1">
    <source>
        <dbReference type="SAM" id="Phobius"/>
    </source>
</evidence>
<name>A0ABU5JE34_9ACTN</name>
<evidence type="ECO:0000313" key="2">
    <source>
        <dbReference type="EMBL" id="MDZ5490806.1"/>
    </source>
</evidence>
<evidence type="ECO:0008006" key="4">
    <source>
        <dbReference type="Google" id="ProtNLM"/>
    </source>
</evidence>
<gene>
    <name evidence="2" type="ORF">U2F25_15250</name>
</gene>
<dbReference type="EMBL" id="JAXOTQ010000017">
    <property type="protein sequence ID" value="MDZ5490806.1"/>
    <property type="molecule type" value="Genomic_DNA"/>
</dbReference>
<dbReference type="InterPro" id="IPR036259">
    <property type="entry name" value="MFS_trans_sf"/>
</dbReference>
<dbReference type="RefSeq" id="WP_322440873.1">
    <property type="nucleotide sequence ID" value="NZ_JAXOTQ010000017.1"/>
</dbReference>